<proteinExistence type="predicted"/>
<comment type="caution">
    <text evidence="2">The sequence shown here is derived from an EMBL/GenBank/DDBJ whole genome shotgun (WGS) entry which is preliminary data.</text>
</comment>
<name>A0A8X6U2R6_NEPPI</name>
<gene>
    <name evidence="2" type="ORF">NPIL_548431</name>
</gene>
<organism evidence="2 3">
    <name type="scientific">Nephila pilipes</name>
    <name type="common">Giant wood spider</name>
    <name type="synonym">Nephila maculata</name>
    <dbReference type="NCBI Taxonomy" id="299642"/>
    <lineage>
        <taxon>Eukaryota</taxon>
        <taxon>Metazoa</taxon>
        <taxon>Ecdysozoa</taxon>
        <taxon>Arthropoda</taxon>
        <taxon>Chelicerata</taxon>
        <taxon>Arachnida</taxon>
        <taxon>Araneae</taxon>
        <taxon>Araneomorphae</taxon>
        <taxon>Entelegynae</taxon>
        <taxon>Araneoidea</taxon>
        <taxon>Nephilidae</taxon>
        <taxon>Nephila</taxon>
    </lineage>
</organism>
<dbReference type="Proteomes" id="UP000887013">
    <property type="component" value="Unassembled WGS sequence"/>
</dbReference>
<dbReference type="AlphaFoldDB" id="A0A8X6U2R6"/>
<evidence type="ECO:0000313" key="2">
    <source>
        <dbReference type="EMBL" id="GFT84213.1"/>
    </source>
</evidence>
<dbReference type="EMBL" id="BMAW01023693">
    <property type="protein sequence ID" value="GFT84213.1"/>
    <property type="molecule type" value="Genomic_DNA"/>
</dbReference>
<sequence>MRSSAVNSSHASFECGVSKNSNTQFSNGQLVLPGNLRLCFHPPLPYSSLHPNKLSWKGKKRILTGSTCEIPWLAGSRPCSPRTRRGAHGESLLFLCPPEKEDFSEEIPILE</sequence>
<reference evidence="2" key="1">
    <citation type="submission" date="2020-08" db="EMBL/GenBank/DDBJ databases">
        <title>Multicomponent nature underlies the extraordinary mechanical properties of spider dragline silk.</title>
        <authorList>
            <person name="Kono N."/>
            <person name="Nakamura H."/>
            <person name="Mori M."/>
            <person name="Yoshida Y."/>
            <person name="Ohtoshi R."/>
            <person name="Malay A.D."/>
            <person name="Moran D.A.P."/>
            <person name="Tomita M."/>
            <person name="Numata K."/>
            <person name="Arakawa K."/>
        </authorList>
    </citation>
    <scope>NUCLEOTIDE SEQUENCE</scope>
</reference>
<feature type="compositionally biased region" description="Polar residues" evidence="1">
    <location>
        <begin position="1"/>
        <end position="11"/>
    </location>
</feature>
<evidence type="ECO:0000313" key="3">
    <source>
        <dbReference type="Proteomes" id="UP000887013"/>
    </source>
</evidence>
<feature type="region of interest" description="Disordered" evidence="1">
    <location>
        <begin position="1"/>
        <end position="22"/>
    </location>
</feature>
<accession>A0A8X6U2R6</accession>
<protein>
    <submittedName>
        <fullName evidence="2">Uncharacterized protein</fullName>
    </submittedName>
</protein>
<evidence type="ECO:0000256" key="1">
    <source>
        <dbReference type="SAM" id="MobiDB-lite"/>
    </source>
</evidence>
<dbReference type="OrthoDB" id="10551831at2759"/>
<keyword evidence="3" id="KW-1185">Reference proteome</keyword>